<dbReference type="InterPro" id="IPR023404">
    <property type="entry name" value="rSAM_horseshoe"/>
</dbReference>
<dbReference type="NCBIfam" id="TIGR03994">
    <property type="entry name" value="rSAM_HemZ"/>
    <property type="match status" value="1"/>
</dbReference>
<dbReference type="STRING" id="246199.CUS_6828"/>
<accession>E9SC12</accession>
<dbReference type="SUPFAM" id="SSF102114">
    <property type="entry name" value="Radical SAM enzymes"/>
    <property type="match status" value="1"/>
</dbReference>
<dbReference type="SFLD" id="SFLDG01065">
    <property type="entry name" value="anaerobic_coproporphyrinogen-I"/>
    <property type="match status" value="1"/>
</dbReference>
<evidence type="ECO:0000259" key="1">
    <source>
        <dbReference type="PROSITE" id="PS51918"/>
    </source>
</evidence>
<dbReference type="PROSITE" id="PS51918">
    <property type="entry name" value="RADICAL_SAM"/>
    <property type="match status" value="1"/>
</dbReference>
<dbReference type="SMART" id="SM00729">
    <property type="entry name" value="Elp3"/>
    <property type="match status" value="1"/>
</dbReference>
<protein>
    <submittedName>
        <fullName evidence="2">Coproporphyrinogen dehydrogenase HemZ</fullName>
        <ecNumber evidence="2">1.3.99.22</ecNumber>
    </submittedName>
</protein>
<evidence type="ECO:0000313" key="2">
    <source>
        <dbReference type="EMBL" id="EGC03128.1"/>
    </source>
</evidence>
<dbReference type="EC" id="1.3.99.22" evidence="2"/>
<evidence type="ECO:0000313" key="3">
    <source>
        <dbReference type="Proteomes" id="UP000004259"/>
    </source>
</evidence>
<keyword evidence="3" id="KW-1185">Reference proteome</keyword>
<proteinExistence type="predicted"/>
<dbReference type="InterPro" id="IPR007197">
    <property type="entry name" value="rSAM"/>
</dbReference>
<dbReference type="eggNOG" id="COG0635">
    <property type="taxonomic scope" value="Bacteria"/>
</dbReference>
<dbReference type="GO" id="GO:0016491">
    <property type="term" value="F:oxidoreductase activity"/>
    <property type="evidence" value="ECO:0007669"/>
    <property type="project" value="UniProtKB-KW"/>
</dbReference>
<dbReference type="SFLD" id="SFLDS00029">
    <property type="entry name" value="Radical_SAM"/>
    <property type="match status" value="1"/>
</dbReference>
<dbReference type="RefSeq" id="WP_002849236.1">
    <property type="nucleotide sequence ID" value="NZ_ADKM02000075.1"/>
</dbReference>
<dbReference type="GO" id="GO:0005737">
    <property type="term" value="C:cytoplasm"/>
    <property type="evidence" value="ECO:0007669"/>
    <property type="project" value="TreeGrafter"/>
</dbReference>
<comment type="caution">
    <text evidence="2">The sequence shown here is derived from an EMBL/GenBank/DDBJ whole genome shotgun (WGS) entry which is preliminary data.</text>
</comment>
<dbReference type="EMBL" id="ADKM02000075">
    <property type="protein sequence ID" value="EGC03128.1"/>
    <property type="molecule type" value="Genomic_DNA"/>
</dbReference>
<dbReference type="GO" id="GO:0051539">
    <property type="term" value="F:4 iron, 4 sulfur cluster binding"/>
    <property type="evidence" value="ECO:0007669"/>
    <property type="project" value="TreeGrafter"/>
</dbReference>
<dbReference type="InterPro" id="IPR023995">
    <property type="entry name" value="HemZ"/>
</dbReference>
<gene>
    <name evidence="2" type="primary">hemZ</name>
    <name evidence="2" type="ORF">CUS_6828</name>
</gene>
<dbReference type="SFLD" id="SFLDF00310">
    <property type="entry name" value="oxygen-independent_coproporphy"/>
    <property type="match status" value="1"/>
</dbReference>
<dbReference type="PANTHER" id="PTHR13932">
    <property type="entry name" value="COPROPORPHYRINIGEN III OXIDASE"/>
    <property type="match status" value="1"/>
</dbReference>
<dbReference type="Gene3D" id="3.80.30.20">
    <property type="entry name" value="tm_1862 like domain"/>
    <property type="match status" value="1"/>
</dbReference>
<dbReference type="Pfam" id="PF04055">
    <property type="entry name" value="Radical_SAM"/>
    <property type="match status" value="1"/>
</dbReference>
<keyword evidence="2" id="KW-0560">Oxidoreductase</keyword>
<dbReference type="Proteomes" id="UP000004259">
    <property type="component" value="Unassembled WGS sequence"/>
</dbReference>
<dbReference type="PANTHER" id="PTHR13932:SF1">
    <property type="entry name" value="OXYGEN-INDEPENDENT COPROPORPHYRINOGEN-III OXIDASE-LIKE PROTEIN HEMZ"/>
    <property type="match status" value="1"/>
</dbReference>
<organism evidence="2 3">
    <name type="scientific">Ruminococcus albus 8</name>
    <dbReference type="NCBI Taxonomy" id="246199"/>
    <lineage>
        <taxon>Bacteria</taxon>
        <taxon>Bacillati</taxon>
        <taxon>Bacillota</taxon>
        <taxon>Clostridia</taxon>
        <taxon>Eubacteriales</taxon>
        <taxon>Oscillospiraceae</taxon>
        <taxon>Ruminococcus</taxon>
    </lineage>
</organism>
<dbReference type="AlphaFoldDB" id="E9SC12"/>
<reference evidence="2 3" key="1">
    <citation type="submission" date="2011-02" db="EMBL/GenBank/DDBJ databases">
        <authorList>
            <person name="Nelson K.E."/>
            <person name="Sutton G."/>
            <person name="Torralba M."/>
            <person name="Durkin S."/>
            <person name="Harkins D."/>
            <person name="Montgomery R."/>
            <person name="Ziemer C."/>
            <person name="Klaassens E."/>
            <person name="Ocuiv P."/>
            <person name="Morrison M."/>
        </authorList>
    </citation>
    <scope>NUCLEOTIDE SEQUENCE [LARGE SCALE GENOMIC DNA]</scope>
    <source>
        <strain evidence="2 3">8</strain>
    </source>
</reference>
<dbReference type="CDD" id="cd01335">
    <property type="entry name" value="Radical_SAM"/>
    <property type="match status" value="1"/>
</dbReference>
<dbReference type="InterPro" id="IPR006638">
    <property type="entry name" value="Elp3/MiaA/NifB-like_rSAM"/>
</dbReference>
<dbReference type="OrthoDB" id="9808022at2"/>
<dbReference type="InterPro" id="IPR058240">
    <property type="entry name" value="rSAM_sf"/>
</dbReference>
<dbReference type="GO" id="GO:0006779">
    <property type="term" value="P:porphyrin-containing compound biosynthetic process"/>
    <property type="evidence" value="ECO:0007669"/>
    <property type="project" value="TreeGrafter"/>
</dbReference>
<dbReference type="InterPro" id="IPR034505">
    <property type="entry name" value="Coproporphyrinogen-III_oxidase"/>
</dbReference>
<name>E9SC12_RUMAL</name>
<dbReference type="SFLD" id="SFLDG01082">
    <property type="entry name" value="B12-binding_domain_containing"/>
    <property type="match status" value="1"/>
</dbReference>
<feature type="domain" description="Radical SAM core" evidence="1">
    <location>
        <begin position="163"/>
        <end position="399"/>
    </location>
</feature>
<sequence length="492" mass="56224">MTLILSGNDYKYELEGVLKLFIPATQFRHISSDRIECANDEDFVFARAKQTEKHVLLYIICRYNGEVGRKGLLLDKKGGNEKFDEELCLSRILYKILSEMTGIVPKWGVLTGIRPVKRVNTWLNEGCDKEEVYDRLQNEYLCSKEKCDIAFATAMTQKQILDALDKKSFSLYVSIPFCPTRCSYCSFISQTLDSGRKLIPEYIDKMCREIRHTALITKRLGLKLETVYFGGGTPTSIEAEQLGALMKCIEHCFDMSGVKEYTVEAGRPDTITEAKLRTIKENGCTRISINPQSLNPAVLEAIGRSHSVEQFYNSFELARKIGFSCINTDVIAGLPNDTVESFDDTIDKLIELSPENYTVHTLSIKRAAVLNHGDKTVLKNPTDDMVEHATNRLFESGYLPYYLYRQKNMVGNLENIGWSKRGFESLYNIYIMEEVQTIIAIGAGASTKLVDHPDRLERVFNYKFPLEYNKHFDLMLSRKDVIEEFYGRSQKE</sequence>